<accession>A0A062V4S2</accession>
<comment type="caution">
    <text evidence="1">The sequence shown here is derived from an EMBL/GenBank/DDBJ whole genome shotgun (WGS) entry which is preliminary data.</text>
</comment>
<gene>
    <name evidence="1" type="ORF">ANME2D_02338</name>
</gene>
<keyword evidence="2" id="KW-1185">Reference proteome</keyword>
<dbReference type="AlphaFoldDB" id="A0A062V4S2"/>
<proteinExistence type="predicted"/>
<sequence length="75" mass="9385">MKSEKELRDKLTELREQYEKLDKSECTEENRLIRYDLLKAKYEAMHVLRSEMAILEWALDEPRHWRTSWEMERIR</sequence>
<dbReference type="Proteomes" id="UP000027153">
    <property type="component" value="Unassembled WGS sequence"/>
</dbReference>
<reference evidence="1 2" key="1">
    <citation type="journal article" date="2013" name="Nature">
        <title>Anaerobic oxidation of methane coupled to nitrate reduction in a novel archaeal lineage.</title>
        <authorList>
            <person name="Haroon M.F."/>
            <person name="Hu S."/>
            <person name="Shi Y."/>
            <person name="Imelfort M."/>
            <person name="Keller J."/>
            <person name="Hugenholtz P."/>
            <person name="Yuan Z."/>
            <person name="Tyson G.W."/>
        </authorList>
    </citation>
    <scope>NUCLEOTIDE SEQUENCE [LARGE SCALE GENOMIC DNA]</scope>
    <source>
        <strain evidence="1 2">ANME-2d</strain>
    </source>
</reference>
<evidence type="ECO:0000313" key="1">
    <source>
        <dbReference type="EMBL" id="KCZ71603.1"/>
    </source>
</evidence>
<protein>
    <submittedName>
        <fullName evidence="1">Uncharacterized protein</fullName>
    </submittedName>
</protein>
<organism evidence="1 2">
    <name type="scientific">Candidatus Methanoperedens nitratireducens</name>
    <dbReference type="NCBI Taxonomy" id="1392998"/>
    <lineage>
        <taxon>Archaea</taxon>
        <taxon>Methanobacteriati</taxon>
        <taxon>Methanobacteriota</taxon>
        <taxon>Stenosarchaea group</taxon>
        <taxon>Methanomicrobia</taxon>
        <taxon>Methanosarcinales</taxon>
        <taxon>ANME-2 cluster</taxon>
        <taxon>Candidatus Methanoperedentaceae</taxon>
        <taxon>Candidatus Methanoperedens</taxon>
    </lineage>
</organism>
<dbReference type="EMBL" id="JMIY01000005">
    <property type="protein sequence ID" value="KCZ71603.1"/>
    <property type="molecule type" value="Genomic_DNA"/>
</dbReference>
<name>A0A062V4S2_9EURY</name>
<dbReference type="RefSeq" id="WP_048091669.1">
    <property type="nucleotide sequence ID" value="NZ_JMIY01000005.1"/>
</dbReference>
<evidence type="ECO:0000313" key="2">
    <source>
        <dbReference type="Proteomes" id="UP000027153"/>
    </source>
</evidence>